<name>A0A2H0W3G4_9BACT</name>
<evidence type="ECO:0008006" key="5">
    <source>
        <dbReference type="Google" id="ProtNLM"/>
    </source>
</evidence>
<evidence type="ECO:0000313" key="4">
    <source>
        <dbReference type="Proteomes" id="UP000229056"/>
    </source>
</evidence>
<protein>
    <recommendedName>
        <fullName evidence="5">Glycosyltransferase family 1 protein</fullName>
    </recommendedName>
</protein>
<proteinExistence type="predicted"/>
<feature type="domain" description="Glycosyl transferase family 1" evidence="1">
    <location>
        <begin position="191"/>
        <end position="354"/>
    </location>
</feature>
<sequence>MKKQKILYVITQTEWGGAQKYLYDLVTSPGALNYEISVAVGKNHDETLINKLESKGIKTIKLKYMVRPISPINDILAVWELRRLFKTTKPDIIHTSSSKPSIQGSYAFRLSGLKKSKLIHTVHGWAFNENISLLYKKIYHLTEKLTAKYKDTIIFLSNYDKQSAKDHNIKIKNSVVIYNGLDISNLNFLDSDEARVKLNLPTDKIIIGTVANFYQTKGLEYFIRAVGELKNSDILGVVIGDGNLRPDLEELITKLDLKNNFLLLGKHDQASQYLKALDIYVSTSTKEGLPYSILEAMTANLPIIATNVGGVPEMINNKNGILIEPKNYKDLADKIKYLIDHKTESLELANQAKNYVTAKFSKAKMLKQTFLQYK</sequence>
<comment type="caution">
    <text evidence="3">The sequence shown here is derived from an EMBL/GenBank/DDBJ whole genome shotgun (WGS) entry which is preliminary data.</text>
</comment>
<dbReference type="Pfam" id="PF00534">
    <property type="entry name" value="Glycos_transf_1"/>
    <property type="match status" value="1"/>
</dbReference>
<evidence type="ECO:0000259" key="1">
    <source>
        <dbReference type="Pfam" id="PF00534"/>
    </source>
</evidence>
<dbReference type="InterPro" id="IPR001296">
    <property type="entry name" value="Glyco_trans_1"/>
</dbReference>
<evidence type="ECO:0000313" key="3">
    <source>
        <dbReference type="EMBL" id="PIS05817.1"/>
    </source>
</evidence>
<feature type="domain" description="Glycosyltransferase subfamily 4-like N-terminal" evidence="2">
    <location>
        <begin position="15"/>
        <end position="184"/>
    </location>
</feature>
<dbReference type="InterPro" id="IPR028098">
    <property type="entry name" value="Glyco_trans_4-like_N"/>
</dbReference>
<gene>
    <name evidence="3" type="ORF">COT80_03565</name>
</gene>
<dbReference type="PANTHER" id="PTHR12526:SF630">
    <property type="entry name" value="GLYCOSYLTRANSFERASE"/>
    <property type="match status" value="1"/>
</dbReference>
<reference evidence="4" key="1">
    <citation type="submission" date="2017-09" db="EMBL/GenBank/DDBJ databases">
        <title>Depth-based differentiation of microbial function through sediment-hosted aquifers and enrichment of novel symbionts in the deep terrestrial subsurface.</title>
        <authorList>
            <person name="Probst A.J."/>
            <person name="Ladd B."/>
            <person name="Jarett J.K."/>
            <person name="Geller-Mcgrath D.E."/>
            <person name="Sieber C.M.K."/>
            <person name="Emerson J.B."/>
            <person name="Anantharaman K."/>
            <person name="Thomas B.C."/>
            <person name="Malmstrom R."/>
            <person name="Stieglmeier M."/>
            <person name="Klingl A."/>
            <person name="Woyke T."/>
            <person name="Ryan C.M."/>
            <person name="Banfield J.F."/>
        </authorList>
    </citation>
    <scope>NUCLEOTIDE SEQUENCE [LARGE SCALE GENOMIC DNA]</scope>
</reference>
<dbReference type="AlphaFoldDB" id="A0A2H0W3G4"/>
<dbReference type="Proteomes" id="UP000229056">
    <property type="component" value="Unassembled WGS sequence"/>
</dbReference>
<evidence type="ECO:0000259" key="2">
    <source>
        <dbReference type="Pfam" id="PF13439"/>
    </source>
</evidence>
<dbReference type="GO" id="GO:0016757">
    <property type="term" value="F:glycosyltransferase activity"/>
    <property type="evidence" value="ECO:0007669"/>
    <property type="project" value="InterPro"/>
</dbReference>
<dbReference type="Gene3D" id="3.40.50.2000">
    <property type="entry name" value="Glycogen Phosphorylase B"/>
    <property type="match status" value="2"/>
</dbReference>
<dbReference type="CDD" id="cd03808">
    <property type="entry name" value="GT4_CapM-like"/>
    <property type="match status" value="1"/>
</dbReference>
<dbReference type="Pfam" id="PF13439">
    <property type="entry name" value="Glyco_transf_4"/>
    <property type="match status" value="1"/>
</dbReference>
<dbReference type="PANTHER" id="PTHR12526">
    <property type="entry name" value="GLYCOSYLTRANSFERASE"/>
    <property type="match status" value="1"/>
</dbReference>
<organism evidence="3 4">
    <name type="scientific">Candidatus Buchananbacteria bacterium CG10_big_fil_rev_8_21_14_0_10_33_19</name>
    <dbReference type="NCBI Taxonomy" id="1974525"/>
    <lineage>
        <taxon>Bacteria</taxon>
        <taxon>Candidatus Buchananiibacteriota</taxon>
    </lineage>
</organism>
<dbReference type="SUPFAM" id="SSF53756">
    <property type="entry name" value="UDP-Glycosyltransferase/glycogen phosphorylase"/>
    <property type="match status" value="1"/>
</dbReference>
<accession>A0A2H0W3G4</accession>
<dbReference type="EMBL" id="PEZY01000012">
    <property type="protein sequence ID" value="PIS05817.1"/>
    <property type="molecule type" value="Genomic_DNA"/>
</dbReference>